<evidence type="ECO:0000256" key="1">
    <source>
        <dbReference type="SAM" id="MobiDB-lite"/>
    </source>
</evidence>
<dbReference type="Proteomes" id="UP000403266">
    <property type="component" value="Unassembled WGS sequence"/>
</dbReference>
<comment type="caution">
    <text evidence="2">The sequence shown here is derived from an EMBL/GenBank/DDBJ whole genome shotgun (WGS) entry which is preliminary data.</text>
</comment>
<gene>
    <name evidence="2" type="ORF">FS320_00940</name>
</gene>
<proteinExistence type="predicted"/>
<organism evidence="2 3">
    <name type="scientific">Microvirga tunisiensis</name>
    <dbReference type="NCBI Taxonomy" id="2108360"/>
    <lineage>
        <taxon>Bacteria</taxon>
        <taxon>Pseudomonadati</taxon>
        <taxon>Pseudomonadota</taxon>
        <taxon>Alphaproteobacteria</taxon>
        <taxon>Hyphomicrobiales</taxon>
        <taxon>Methylobacteriaceae</taxon>
        <taxon>Microvirga</taxon>
    </lineage>
</organism>
<accession>A0A5N7MB12</accession>
<dbReference type="EMBL" id="VOSK01000001">
    <property type="protein sequence ID" value="MPR23820.1"/>
    <property type="molecule type" value="Genomic_DNA"/>
</dbReference>
<evidence type="ECO:0000313" key="3">
    <source>
        <dbReference type="Proteomes" id="UP000403266"/>
    </source>
</evidence>
<evidence type="ECO:0000313" key="2">
    <source>
        <dbReference type="EMBL" id="MPR23820.1"/>
    </source>
</evidence>
<sequence>MLNLAFENDGEERQGFMKMFSSLADEGLKNASKGFSEFVSGHEIGAPSAPESNRGQQSERFYATALAAADRGMDELAGKGFEQGCHRAAAELFHAQEARPAKSRTSAGRDFD</sequence>
<dbReference type="AlphaFoldDB" id="A0A5N7MB12"/>
<keyword evidence="3" id="KW-1185">Reference proteome</keyword>
<protein>
    <submittedName>
        <fullName evidence="2">Uncharacterized protein</fullName>
    </submittedName>
</protein>
<feature type="region of interest" description="Disordered" evidence="1">
    <location>
        <begin position="92"/>
        <end position="112"/>
    </location>
</feature>
<dbReference type="RefSeq" id="WP_152708717.1">
    <property type="nucleotide sequence ID" value="NZ_VOSJ01000001.1"/>
</dbReference>
<reference evidence="2 3" key="1">
    <citation type="journal article" date="2019" name="Syst. Appl. Microbiol.">
        <title>Microvirga tunisiensis sp. nov., a root nodule symbiotic bacterium isolated from Lupinus micranthus and L. luteus grown in Northern Tunisia.</title>
        <authorList>
            <person name="Msaddak A."/>
            <person name="Rejili M."/>
            <person name="Duran D."/>
            <person name="Mars M."/>
            <person name="Palacios J.M."/>
            <person name="Ruiz-Argueso T."/>
            <person name="Rey L."/>
            <person name="Imperial J."/>
        </authorList>
    </citation>
    <scope>NUCLEOTIDE SEQUENCE [LARGE SCALE GENOMIC DNA]</scope>
    <source>
        <strain evidence="2 3">Lmie10</strain>
    </source>
</reference>
<name>A0A5N7MB12_9HYPH</name>